<protein>
    <recommendedName>
        <fullName evidence="1">DUF4136 domain-containing protein</fullName>
    </recommendedName>
</protein>
<name>A0ABQ6PHX8_9BACT</name>
<evidence type="ECO:0000259" key="1">
    <source>
        <dbReference type="Pfam" id="PF13590"/>
    </source>
</evidence>
<dbReference type="EMBL" id="BTPD01000001">
    <property type="protein sequence ID" value="GMQ27500.1"/>
    <property type="molecule type" value="Genomic_DNA"/>
</dbReference>
<feature type="domain" description="DUF4136" evidence="1">
    <location>
        <begin position="34"/>
        <end position="175"/>
    </location>
</feature>
<gene>
    <name evidence="2" type="ORF">Aconfl_01420</name>
</gene>
<accession>A0ABQ6PHX8</accession>
<sequence>MKKILPLLVLIFILGSCKVSETLRVDTLSNSEMLKEYQTFKMIEEDYSDKRNNRIKQAFREKLIDYGFNETEENPDFLIQGVVVSRDFIETDDLSTDASVPGPFYDVYNSGNRSPNGSGGGRKIINSGMIGKVIFLIQDSKTNEIAWMGISSGVVYGGGRQFDLAKVDLILHQLLTSLYELE</sequence>
<dbReference type="PROSITE" id="PS51257">
    <property type="entry name" value="PROKAR_LIPOPROTEIN"/>
    <property type="match status" value="1"/>
</dbReference>
<proteinExistence type="predicted"/>
<evidence type="ECO:0000313" key="3">
    <source>
        <dbReference type="Proteomes" id="UP001338309"/>
    </source>
</evidence>
<reference evidence="2 3" key="1">
    <citation type="submission" date="2023-08" db="EMBL/GenBank/DDBJ databases">
        <title>Draft genome sequence of Algoriphagus confluentis.</title>
        <authorList>
            <person name="Takatani N."/>
            <person name="Hosokawa M."/>
            <person name="Sawabe T."/>
        </authorList>
    </citation>
    <scope>NUCLEOTIDE SEQUENCE [LARGE SCALE GENOMIC DNA]</scope>
    <source>
        <strain evidence="2 3">NBRC 111222</strain>
    </source>
</reference>
<comment type="caution">
    <text evidence="2">The sequence shown here is derived from an EMBL/GenBank/DDBJ whole genome shotgun (WGS) entry which is preliminary data.</text>
</comment>
<dbReference type="InterPro" id="IPR025411">
    <property type="entry name" value="DUF4136"/>
</dbReference>
<dbReference type="Gene3D" id="3.30.160.670">
    <property type="match status" value="1"/>
</dbReference>
<keyword evidence="3" id="KW-1185">Reference proteome</keyword>
<dbReference type="Proteomes" id="UP001338309">
    <property type="component" value="Unassembled WGS sequence"/>
</dbReference>
<evidence type="ECO:0000313" key="2">
    <source>
        <dbReference type="EMBL" id="GMQ27500.1"/>
    </source>
</evidence>
<dbReference type="Pfam" id="PF13590">
    <property type="entry name" value="DUF4136"/>
    <property type="match status" value="1"/>
</dbReference>
<dbReference type="RefSeq" id="WP_338222317.1">
    <property type="nucleotide sequence ID" value="NZ_BTPD01000001.1"/>
</dbReference>
<organism evidence="2 3">
    <name type="scientific">Algoriphagus confluentis</name>
    <dbReference type="NCBI Taxonomy" id="1697556"/>
    <lineage>
        <taxon>Bacteria</taxon>
        <taxon>Pseudomonadati</taxon>
        <taxon>Bacteroidota</taxon>
        <taxon>Cytophagia</taxon>
        <taxon>Cytophagales</taxon>
        <taxon>Cyclobacteriaceae</taxon>
        <taxon>Algoriphagus</taxon>
    </lineage>
</organism>